<gene>
    <name evidence="2" type="ORF">FHS90_003155</name>
</gene>
<evidence type="ECO:0000313" key="3">
    <source>
        <dbReference type="Proteomes" id="UP000563094"/>
    </source>
</evidence>
<keyword evidence="3" id="KW-1185">Reference proteome</keyword>
<evidence type="ECO:0000256" key="1">
    <source>
        <dbReference type="SAM" id="MobiDB-lite"/>
    </source>
</evidence>
<comment type="caution">
    <text evidence="2">The sequence shown here is derived from an EMBL/GenBank/DDBJ whole genome shotgun (WGS) entry which is preliminary data.</text>
</comment>
<reference evidence="2 3" key="1">
    <citation type="submission" date="2020-08" db="EMBL/GenBank/DDBJ databases">
        <title>Genomic Encyclopedia of Type Strains, Phase IV (KMG-IV): sequencing the most valuable type-strain genomes for metagenomic binning, comparative biology and taxonomic classification.</title>
        <authorList>
            <person name="Goeker M."/>
        </authorList>
    </citation>
    <scope>NUCLEOTIDE SEQUENCE [LARGE SCALE GENOMIC DNA]</scope>
    <source>
        <strain evidence="2 3">DSM 29854</strain>
    </source>
</reference>
<dbReference type="EMBL" id="JACJIQ010000013">
    <property type="protein sequence ID" value="MBA9078427.1"/>
    <property type="molecule type" value="Genomic_DNA"/>
</dbReference>
<accession>A0A839GU76</accession>
<protein>
    <submittedName>
        <fullName evidence="2">Uncharacterized protein</fullName>
    </submittedName>
</protein>
<organism evidence="2 3">
    <name type="scientific">Rufibacter quisquiliarum</name>
    <dbReference type="NCBI Taxonomy" id="1549639"/>
    <lineage>
        <taxon>Bacteria</taxon>
        <taxon>Pseudomonadati</taxon>
        <taxon>Bacteroidota</taxon>
        <taxon>Cytophagia</taxon>
        <taxon>Cytophagales</taxon>
        <taxon>Hymenobacteraceae</taxon>
        <taxon>Rufibacter</taxon>
    </lineage>
</organism>
<dbReference type="Proteomes" id="UP000563094">
    <property type="component" value="Unassembled WGS sequence"/>
</dbReference>
<sequence>MRVAESTYIQVLFCCLSACIFRSVFEFCFLCGNRAEQERAQQNLLTQNLNKSLPTIHKRKPYAKTYQPSRRGRH</sequence>
<name>A0A839GU76_9BACT</name>
<proteinExistence type="predicted"/>
<feature type="region of interest" description="Disordered" evidence="1">
    <location>
        <begin position="55"/>
        <end position="74"/>
    </location>
</feature>
<dbReference type="AlphaFoldDB" id="A0A839GU76"/>
<evidence type="ECO:0000313" key="2">
    <source>
        <dbReference type="EMBL" id="MBA9078427.1"/>
    </source>
</evidence>